<sequence>SEEGDNVHVSESLLSCNEDRNKSELSLELHLEALKAKRKQQLEKLELQHQNGLEKRLLQNSLLTTSAEWILKSKILQQSISDNDGRNSENRKHH</sequence>
<reference evidence="1 2" key="1">
    <citation type="submission" date="2024-05" db="EMBL/GenBank/DDBJ databases">
        <title>Genome sequencing and assembly of Indian major carp, Cirrhinus mrigala (Hamilton, 1822).</title>
        <authorList>
            <person name="Mohindra V."/>
            <person name="Chowdhury L.M."/>
            <person name="Lal K."/>
            <person name="Jena J.K."/>
        </authorList>
    </citation>
    <scope>NUCLEOTIDE SEQUENCE [LARGE SCALE GENOMIC DNA]</scope>
    <source>
        <strain evidence="1">CM1030</strain>
        <tissue evidence="1">Blood</tissue>
    </source>
</reference>
<feature type="non-terminal residue" evidence="1">
    <location>
        <position position="94"/>
    </location>
</feature>
<feature type="non-terminal residue" evidence="1">
    <location>
        <position position="1"/>
    </location>
</feature>
<protein>
    <submittedName>
        <fullName evidence="1">Uncharacterized protein</fullName>
    </submittedName>
</protein>
<organism evidence="1 2">
    <name type="scientific">Cirrhinus mrigala</name>
    <name type="common">Mrigala</name>
    <dbReference type="NCBI Taxonomy" id="683832"/>
    <lineage>
        <taxon>Eukaryota</taxon>
        <taxon>Metazoa</taxon>
        <taxon>Chordata</taxon>
        <taxon>Craniata</taxon>
        <taxon>Vertebrata</taxon>
        <taxon>Euteleostomi</taxon>
        <taxon>Actinopterygii</taxon>
        <taxon>Neopterygii</taxon>
        <taxon>Teleostei</taxon>
        <taxon>Ostariophysi</taxon>
        <taxon>Cypriniformes</taxon>
        <taxon>Cyprinidae</taxon>
        <taxon>Labeoninae</taxon>
        <taxon>Labeonini</taxon>
        <taxon>Cirrhinus</taxon>
    </lineage>
</organism>
<accession>A0ABD0P9T9</accession>
<dbReference type="AlphaFoldDB" id="A0ABD0P9T9"/>
<keyword evidence="2" id="KW-1185">Reference proteome</keyword>
<dbReference type="Proteomes" id="UP001529510">
    <property type="component" value="Unassembled WGS sequence"/>
</dbReference>
<dbReference type="EMBL" id="JAMKFB020000017">
    <property type="protein sequence ID" value="KAL0170532.1"/>
    <property type="molecule type" value="Genomic_DNA"/>
</dbReference>
<gene>
    <name evidence="1" type="ORF">M9458_035128</name>
</gene>
<evidence type="ECO:0000313" key="2">
    <source>
        <dbReference type="Proteomes" id="UP001529510"/>
    </source>
</evidence>
<comment type="caution">
    <text evidence="1">The sequence shown here is derived from an EMBL/GenBank/DDBJ whole genome shotgun (WGS) entry which is preliminary data.</text>
</comment>
<evidence type="ECO:0000313" key="1">
    <source>
        <dbReference type="EMBL" id="KAL0170532.1"/>
    </source>
</evidence>
<name>A0ABD0P9T9_CIRMR</name>
<proteinExistence type="predicted"/>